<accession>A0A392VZA2</accession>
<proteinExistence type="predicted"/>
<dbReference type="Proteomes" id="UP000265520">
    <property type="component" value="Unassembled WGS sequence"/>
</dbReference>
<protein>
    <submittedName>
        <fullName evidence="1">Uncharacterized protein</fullName>
    </submittedName>
</protein>
<name>A0A392VZA2_9FABA</name>
<reference evidence="1 2" key="1">
    <citation type="journal article" date="2018" name="Front. Plant Sci.">
        <title>Red Clover (Trifolium pratense) and Zigzag Clover (T. medium) - A Picture of Genomic Similarities and Differences.</title>
        <authorList>
            <person name="Dluhosova J."/>
            <person name="Istvanek J."/>
            <person name="Nedelnik J."/>
            <person name="Repkova J."/>
        </authorList>
    </citation>
    <scope>NUCLEOTIDE SEQUENCE [LARGE SCALE GENOMIC DNA]</scope>
    <source>
        <strain evidence="2">cv. 10/8</strain>
        <tissue evidence="1">Leaf</tissue>
    </source>
</reference>
<keyword evidence="2" id="KW-1185">Reference proteome</keyword>
<dbReference type="EMBL" id="LXQA011310138">
    <property type="protein sequence ID" value="MCI92783.1"/>
    <property type="molecule type" value="Genomic_DNA"/>
</dbReference>
<feature type="non-terminal residue" evidence="1">
    <location>
        <position position="51"/>
    </location>
</feature>
<dbReference type="AlphaFoldDB" id="A0A392VZA2"/>
<sequence length="51" mass="5691">MLGLSNSGVFLTYSSKAGGKSDYVKRIAEQCYVDEKSVTSNKVAEMREEQR</sequence>
<evidence type="ECO:0000313" key="1">
    <source>
        <dbReference type="EMBL" id="MCI92783.1"/>
    </source>
</evidence>
<comment type="caution">
    <text evidence="1">The sequence shown here is derived from an EMBL/GenBank/DDBJ whole genome shotgun (WGS) entry which is preliminary data.</text>
</comment>
<organism evidence="1 2">
    <name type="scientific">Trifolium medium</name>
    <dbReference type="NCBI Taxonomy" id="97028"/>
    <lineage>
        <taxon>Eukaryota</taxon>
        <taxon>Viridiplantae</taxon>
        <taxon>Streptophyta</taxon>
        <taxon>Embryophyta</taxon>
        <taxon>Tracheophyta</taxon>
        <taxon>Spermatophyta</taxon>
        <taxon>Magnoliopsida</taxon>
        <taxon>eudicotyledons</taxon>
        <taxon>Gunneridae</taxon>
        <taxon>Pentapetalae</taxon>
        <taxon>rosids</taxon>
        <taxon>fabids</taxon>
        <taxon>Fabales</taxon>
        <taxon>Fabaceae</taxon>
        <taxon>Papilionoideae</taxon>
        <taxon>50 kb inversion clade</taxon>
        <taxon>NPAAA clade</taxon>
        <taxon>Hologalegina</taxon>
        <taxon>IRL clade</taxon>
        <taxon>Trifolieae</taxon>
        <taxon>Trifolium</taxon>
    </lineage>
</organism>
<evidence type="ECO:0000313" key="2">
    <source>
        <dbReference type="Proteomes" id="UP000265520"/>
    </source>
</evidence>